<accession>A0A6P8J5S4</accession>
<protein>
    <submittedName>
        <fullName evidence="3">Uncharacterized protein LOC116308732</fullName>
    </submittedName>
</protein>
<keyword evidence="2" id="KW-1185">Reference proteome</keyword>
<comment type="cofactor">
    <cofactor evidence="1">
        <name>Fe cation</name>
        <dbReference type="ChEBI" id="CHEBI:24875"/>
    </cofactor>
</comment>
<dbReference type="PANTHER" id="PTHR20883">
    <property type="entry name" value="PHYTANOYL-COA DIOXYGENASE DOMAIN CONTAINING 1"/>
    <property type="match status" value="1"/>
</dbReference>
<evidence type="ECO:0000256" key="1">
    <source>
        <dbReference type="ARBA" id="ARBA00001962"/>
    </source>
</evidence>
<reference evidence="3" key="1">
    <citation type="submission" date="2025-08" db="UniProtKB">
        <authorList>
            <consortium name="RefSeq"/>
        </authorList>
    </citation>
    <scope>IDENTIFICATION</scope>
    <source>
        <tissue evidence="3">Tentacle</tissue>
    </source>
</reference>
<dbReference type="InParanoid" id="A0A6P8J5S4"/>
<dbReference type="KEGG" id="aten:116308732"/>
<evidence type="ECO:0000313" key="2">
    <source>
        <dbReference type="Proteomes" id="UP000515163"/>
    </source>
</evidence>
<name>A0A6P8J5S4_ACTTE</name>
<dbReference type="Proteomes" id="UP000515163">
    <property type="component" value="Unplaced"/>
</dbReference>
<dbReference type="InterPro" id="IPR008775">
    <property type="entry name" value="Phytyl_CoA_dOase-like"/>
</dbReference>
<dbReference type="RefSeq" id="XP_031575072.1">
    <property type="nucleotide sequence ID" value="XM_031719212.1"/>
</dbReference>
<dbReference type="Gene3D" id="2.60.120.620">
    <property type="entry name" value="q2cbj1_9rhob like domain"/>
    <property type="match status" value="1"/>
</dbReference>
<dbReference type="GeneID" id="116308732"/>
<dbReference type="Pfam" id="PF05721">
    <property type="entry name" value="PhyH"/>
    <property type="match status" value="1"/>
</dbReference>
<proteinExistence type="predicted"/>
<gene>
    <name evidence="3" type="primary">LOC116308732</name>
</gene>
<dbReference type="SUPFAM" id="SSF51197">
    <property type="entry name" value="Clavaminate synthase-like"/>
    <property type="match status" value="1"/>
</dbReference>
<dbReference type="OrthoDB" id="445007at2759"/>
<dbReference type="AlphaFoldDB" id="A0A6P8J5S4"/>
<organism evidence="2 3">
    <name type="scientific">Actinia tenebrosa</name>
    <name type="common">Australian red waratah sea anemone</name>
    <dbReference type="NCBI Taxonomy" id="6105"/>
    <lineage>
        <taxon>Eukaryota</taxon>
        <taxon>Metazoa</taxon>
        <taxon>Cnidaria</taxon>
        <taxon>Anthozoa</taxon>
        <taxon>Hexacorallia</taxon>
        <taxon>Actiniaria</taxon>
        <taxon>Actiniidae</taxon>
        <taxon>Actinia</taxon>
    </lineage>
</organism>
<dbReference type="PANTHER" id="PTHR20883:SF14">
    <property type="entry name" value="PHYTANOYL-COA DIOXYGENASE"/>
    <property type="match status" value="1"/>
</dbReference>
<evidence type="ECO:0000313" key="3">
    <source>
        <dbReference type="RefSeq" id="XP_031575072.1"/>
    </source>
</evidence>
<sequence length="360" mass="41407">MPARFSKTPEIYTTVPTQPKERKPGQLSQEQLQQYFDEGYVLVTKFFTDEELQPVIEAINALVDEVAERLYKAGKITNKHEDASFNDRLTLLEKEFPGAAILVHKIGFMPKAFQDLWSNERLLNVVEQMIGPDIAGHPVWNLRTKVPKNNQVTVPWHQDNAYLSDEANETLMATAWIPFVDANKVNGCMEVGKGGHKKGFLAKHYCCSGPTLYVELKEEDMVKDLDVDMEKDIVLCEVPFGGVLFINNMVPHRSLMNNSNIIRWSVDLRWCNPDKPNGYYDLKESVLMRTSKDPNLKIDWDKFNTDRHALEAGKKEGEKEDDLEPIIIGPWMGRWELVHHNKHTQRFLENENKIKSAIKD</sequence>